<evidence type="ECO:0000256" key="1">
    <source>
        <dbReference type="SAM" id="MobiDB-lite"/>
    </source>
</evidence>
<feature type="region of interest" description="Disordered" evidence="1">
    <location>
        <begin position="58"/>
        <end position="77"/>
    </location>
</feature>
<protein>
    <submittedName>
        <fullName evidence="2">Uncharacterized protein</fullName>
    </submittedName>
</protein>
<name>D7FHV8_ECTSI</name>
<feature type="compositionally biased region" description="Gly residues" evidence="1">
    <location>
        <begin position="168"/>
        <end position="178"/>
    </location>
</feature>
<proteinExistence type="predicted"/>
<gene>
    <name evidence="2" type="ORF">Esi_1133_0001</name>
</gene>
<dbReference type="AlphaFoldDB" id="D7FHV8"/>
<sequence length="226" mass="22986">MDVAGDDSGAGAASGAAAAAVRPDGVLLEQLMDLLDRPLYTMSGPDLDELLQLIEEESKMEVDSPPPPAAAATAAPAAAAAGRPAGAGAATATWEKYEWVKVPAPVVQHERLRLLCSVLRLEACSDNSFQQAAAQAKQDEGEEAAEEEDAPMTSPAVKGKGKAPAHEGSGGGRPGGRAGIPPVVVNLNSSSSELKLLRVLQTLVNLSGKDTDVGGGYDGTGLTFAC</sequence>
<feature type="region of interest" description="Disordered" evidence="1">
    <location>
        <begin position="1"/>
        <end position="20"/>
    </location>
</feature>
<evidence type="ECO:0000313" key="3">
    <source>
        <dbReference type="Proteomes" id="UP000002630"/>
    </source>
</evidence>
<feature type="compositionally biased region" description="Acidic residues" evidence="1">
    <location>
        <begin position="140"/>
        <end position="150"/>
    </location>
</feature>
<dbReference type="InParanoid" id="D7FHV8"/>
<accession>D7FHV8</accession>
<dbReference type="EMBL" id="FN649760">
    <property type="protein sequence ID" value="CBJ34156.1"/>
    <property type="molecule type" value="Genomic_DNA"/>
</dbReference>
<dbReference type="Proteomes" id="UP000002630">
    <property type="component" value="Unassembled WGS sequence"/>
</dbReference>
<feature type="region of interest" description="Disordered" evidence="1">
    <location>
        <begin position="132"/>
        <end position="184"/>
    </location>
</feature>
<keyword evidence="3" id="KW-1185">Reference proteome</keyword>
<organism evidence="2 3">
    <name type="scientific">Ectocarpus siliculosus</name>
    <name type="common">Brown alga</name>
    <name type="synonym">Conferva siliculosa</name>
    <dbReference type="NCBI Taxonomy" id="2880"/>
    <lineage>
        <taxon>Eukaryota</taxon>
        <taxon>Sar</taxon>
        <taxon>Stramenopiles</taxon>
        <taxon>Ochrophyta</taxon>
        <taxon>PX clade</taxon>
        <taxon>Phaeophyceae</taxon>
        <taxon>Ectocarpales</taxon>
        <taxon>Ectocarpaceae</taxon>
        <taxon>Ectocarpus</taxon>
    </lineage>
</organism>
<evidence type="ECO:0000313" key="2">
    <source>
        <dbReference type="EMBL" id="CBJ34156.1"/>
    </source>
</evidence>
<reference evidence="2 3" key="1">
    <citation type="journal article" date="2010" name="Nature">
        <title>The Ectocarpus genome and the independent evolution of multicellularity in brown algae.</title>
        <authorList>
            <person name="Cock J.M."/>
            <person name="Sterck L."/>
            <person name="Rouze P."/>
            <person name="Scornet D."/>
            <person name="Allen A.E."/>
            <person name="Amoutzias G."/>
            <person name="Anthouard V."/>
            <person name="Artiguenave F."/>
            <person name="Aury J.M."/>
            <person name="Badger J.H."/>
            <person name="Beszteri B."/>
            <person name="Billiau K."/>
            <person name="Bonnet E."/>
            <person name="Bothwell J.H."/>
            <person name="Bowler C."/>
            <person name="Boyen C."/>
            <person name="Brownlee C."/>
            <person name="Carrano C.J."/>
            <person name="Charrier B."/>
            <person name="Cho G.Y."/>
            <person name="Coelho S.M."/>
            <person name="Collen J."/>
            <person name="Corre E."/>
            <person name="Da Silva C."/>
            <person name="Delage L."/>
            <person name="Delaroque N."/>
            <person name="Dittami S.M."/>
            <person name="Doulbeau S."/>
            <person name="Elias M."/>
            <person name="Farnham G."/>
            <person name="Gachon C.M."/>
            <person name="Gschloessl B."/>
            <person name="Heesch S."/>
            <person name="Jabbari K."/>
            <person name="Jubin C."/>
            <person name="Kawai H."/>
            <person name="Kimura K."/>
            <person name="Kloareg B."/>
            <person name="Kupper F.C."/>
            <person name="Lang D."/>
            <person name="Le Bail A."/>
            <person name="Leblanc C."/>
            <person name="Lerouge P."/>
            <person name="Lohr M."/>
            <person name="Lopez P.J."/>
            <person name="Martens C."/>
            <person name="Maumus F."/>
            <person name="Michel G."/>
            <person name="Miranda-Saavedra D."/>
            <person name="Morales J."/>
            <person name="Moreau H."/>
            <person name="Motomura T."/>
            <person name="Nagasato C."/>
            <person name="Napoli C.A."/>
            <person name="Nelson D.R."/>
            <person name="Nyvall-Collen P."/>
            <person name="Peters A.F."/>
            <person name="Pommier C."/>
            <person name="Potin P."/>
            <person name="Poulain J."/>
            <person name="Quesneville H."/>
            <person name="Read B."/>
            <person name="Rensing S.A."/>
            <person name="Ritter A."/>
            <person name="Rousvoal S."/>
            <person name="Samanta M."/>
            <person name="Samson G."/>
            <person name="Schroeder D.C."/>
            <person name="Segurens B."/>
            <person name="Strittmatter M."/>
            <person name="Tonon T."/>
            <person name="Tregear J.W."/>
            <person name="Valentin K."/>
            <person name="von Dassow P."/>
            <person name="Yamagishi T."/>
            <person name="Van de Peer Y."/>
            <person name="Wincker P."/>
        </authorList>
    </citation>
    <scope>NUCLEOTIDE SEQUENCE [LARGE SCALE GENOMIC DNA]</scope>
    <source>
        <strain evidence="3">Ec32 / CCAP1310/4</strain>
    </source>
</reference>